<protein>
    <submittedName>
        <fullName evidence="4">Zinc finger protein 268 isoform X8</fullName>
    </submittedName>
</protein>
<feature type="domain" description="KRAB" evidence="2">
    <location>
        <begin position="81"/>
        <end position="152"/>
    </location>
</feature>
<sequence>MATRVRTAAIWVPPLQEQDGPCRRIRKLHGKEFSIDQGTPDQRCLPRGPQQRHKNHKTEQVLEWLLISQEQLKTTRSQGLLSFTDVFVHFTWEEWRLLDAAQKHLYRSVMLENYGNLVSLGYQHTKPDVIFKLEQEEELWMRQAQVPSQSPLESGKLVITWNGTRKIKASWEIWQNAMNVLHLENCVFLLQIMFLQDKNFINGAHVKRV</sequence>
<reference evidence="4" key="1">
    <citation type="submission" date="2025-08" db="UniProtKB">
        <authorList>
            <consortium name="RefSeq"/>
        </authorList>
    </citation>
    <scope>IDENTIFICATION</scope>
    <source>
        <tissue evidence="4">Kidney</tissue>
    </source>
</reference>
<dbReference type="PANTHER" id="PTHR23232:SF113">
    <property type="entry name" value="KRAB DOMAIN-CONTAINING PROTEIN"/>
    <property type="match status" value="1"/>
</dbReference>
<organism evidence="3 4">
    <name type="scientific">Pteropus vampyrus</name>
    <name type="common">Large flying fox</name>
    <dbReference type="NCBI Taxonomy" id="132908"/>
    <lineage>
        <taxon>Eukaryota</taxon>
        <taxon>Metazoa</taxon>
        <taxon>Chordata</taxon>
        <taxon>Craniata</taxon>
        <taxon>Vertebrata</taxon>
        <taxon>Euteleostomi</taxon>
        <taxon>Mammalia</taxon>
        <taxon>Eutheria</taxon>
        <taxon>Laurasiatheria</taxon>
        <taxon>Chiroptera</taxon>
        <taxon>Yinpterochiroptera</taxon>
        <taxon>Pteropodoidea</taxon>
        <taxon>Pteropodidae</taxon>
        <taxon>Pteropodinae</taxon>
        <taxon>Pteropus</taxon>
    </lineage>
</organism>
<dbReference type="Gene3D" id="6.10.140.140">
    <property type="match status" value="1"/>
</dbReference>
<evidence type="ECO:0000259" key="2">
    <source>
        <dbReference type="PROSITE" id="PS50805"/>
    </source>
</evidence>
<dbReference type="AlphaFoldDB" id="A0A6P3QTC9"/>
<dbReference type="RefSeq" id="XP_011369634.1">
    <property type="nucleotide sequence ID" value="XM_011371332.2"/>
</dbReference>
<evidence type="ECO:0000313" key="3">
    <source>
        <dbReference type="Proteomes" id="UP000515202"/>
    </source>
</evidence>
<dbReference type="Pfam" id="PF01352">
    <property type="entry name" value="KRAB"/>
    <property type="match status" value="1"/>
</dbReference>
<dbReference type="Proteomes" id="UP000515202">
    <property type="component" value="Unplaced"/>
</dbReference>
<dbReference type="PANTHER" id="PTHR23232">
    <property type="entry name" value="KRAB DOMAIN C2H2 ZINC FINGER"/>
    <property type="match status" value="1"/>
</dbReference>
<dbReference type="SMART" id="SM00349">
    <property type="entry name" value="KRAB"/>
    <property type="match status" value="1"/>
</dbReference>
<dbReference type="InterPro" id="IPR001909">
    <property type="entry name" value="KRAB"/>
</dbReference>
<dbReference type="SUPFAM" id="SSF109640">
    <property type="entry name" value="KRAB domain (Kruppel-associated box)"/>
    <property type="match status" value="1"/>
</dbReference>
<name>A0A6P3QTC9_PTEVA</name>
<dbReference type="KEGG" id="pvp:105299539"/>
<keyword evidence="3" id="KW-1185">Reference proteome</keyword>
<proteinExistence type="predicted"/>
<dbReference type="CDD" id="cd07765">
    <property type="entry name" value="KRAB_A-box"/>
    <property type="match status" value="1"/>
</dbReference>
<dbReference type="GeneID" id="105299539"/>
<accession>A0A6P3QTC9</accession>
<evidence type="ECO:0000256" key="1">
    <source>
        <dbReference type="SAM" id="MobiDB-lite"/>
    </source>
</evidence>
<evidence type="ECO:0000313" key="4">
    <source>
        <dbReference type="RefSeq" id="XP_011369634.1"/>
    </source>
</evidence>
<dbReference type="PROSITE" id="PS50805">
    <property type="entry name" value="KRAB"/>
    <property type="match status" value="1"/>
</dbReference>
<dbReference type="InterPro" id="IPR036051">
    <property type="entry name" value="KRAB_dom_sf"/>
</dbReference>
<dbReference type="GO" id="GO:0006355">
    <property type="term" value="P:regulation of DNA-templated transcription"/>
    <property type="evidence" value="ECO:0007669"/>
    <property type="project" value="InterPro"/>
</dbReference>
<dbReference type="OrthoDB" id="9411774at2759"/>
<feature type="region of interest" description="Disordered" evidence="1">
    <location>
        <begin position="37"/>
        <end position="56"/>
    </location>
</feature>
<gene>
    <name evidence="4" type="primary">LOC105299539</name>
</gene>
<dbReference type="InterPro" id="IPR050169">
    <property type="entry name" value="Krueppel_C2H2_ZnF"/>
</dbReference>